<protein>
    <submittedName>
        <fullName evidence="1">Uncharacterized protein</fullName>
    </submittedName>
</protein>
<sequence length="44" mass="5127">MLLFNQLLQINLPESTFQNHPIQFPDFSILVLNLTTNKTEQIVL</sequence>
<organism evidence="1">
    <name type="scientific">hydrocarbon metagenome</name>
    <dbReference type="NCBI Taxonomy" id="938273"/>
    <lineage>
        <taxon>unclassified sequences</taxon>
        <taxon>metagenomes</taxon>
        <taxon>ecological metagenomes</taxon>
    </lineage>
</organism>
<evidence type="ECO:0000313" key="1">
    <source>
        <dbReference type="EMBL" id="KUG16183.1"/>
    </source>
</evidence>
<reference evidence="1" key="1">
    <citation type="journal article" date="2015" name="Proc. Natl. Acad. Sci. U.S.A.">
        <title>Networks of energetic and metabolic interactions define dynamics in microbial communities.</title>
        <authorList>
            <person name="Embree M."/>
            <person name="Liu J.K."/>
            <person name="Al-Bassam M.M."/>
            <person name="Zengler K."/>
        </authorList>
    </citation>
    <scope>NUCLEOTIDE SEQUENCE</scope>
</reference>
<accession>A0A0W8F5K0</accession>
<gene>
    <name evidence="1" type="ORF">ASZ90_014164</name>
</gene>
<proteinExistence type="predicted"/>
<comment type="caution">
    <text evidence="1">The sequence shown here is derived from an EMBL/GenBank/DDBJ whole genome shotgun (WGS) entry which is preliminary data.</text>
</comment>
<dbReference type="AlphaFoldDB" id="A0A0W8F5K0"/>
<name>A0A0W8F5K0_9ZZZZ</name>
<dbReference type="EMBL" id="LNQE01001511">
    <property type="protein sequence ID" value="KUG16183.1"/>
    <property type="molecule type" value="Genomic_DNA"/>
</dbReference>